<dbReference type="EMBL" id="QZAA01000122">
    <property type="protein sequence ID" value="RQD76315.1"/>
    <property type="molecule type" value="Genomic_DNA"/>
</dbReference>
<dbReference type="AlphaFoldDB" id="A0A424YF70"/>
<comment type="caution">
    <text evidence="1">The sequence shown here is derived from an EMBL/GenBank/DDBJ whole genome shotgun (WGS) entry which is preliminary data.</text>
</comment>
<sequence>MEERKNWNPEDCQKLIEQIEDVVSARIIIDENEVIEEIHILSQEKRSPKQIVRDIESLLQAEYNLDLDYKKVSVVQLNGKHKQLGSRRLMFKGISLNMEGTKARVKVNLSLNSSTDFEGVAEGAYTKTNYMRLISEATLKAVQKAIKERMIFTPEEVFLLNFNRQQVMFVALSVLERSYKEESLVGCAVIQGDEKDAVVRATLNAINRKIFV</sequence>
<dbReference type="Proteomes" id="UP000285138">
    <property type="component" value="Unassembled WGS sequence"/>
</dbReference>
<proteinExistence type="predicted"/>
<protein>
    <submittedName>
        <fullName evidence="1">Uncharacterized protein</fullName>
    </submittedName>
</protein>
<gene>
    <name evidence="1" type="ORF">D5R97_04535</name>
</gene>
<reference evidence="1 2" key="1">
    <citation type="submission" date="2018-08" db="EMBL/GenBank/DDBJ databases">
        <title>The metabolism and importance of syntrophic acetate oxidation coupled to methane or sulfide production in haloalkaline environments.</title>
        <authorList>
            <person name="Timmers P.H.A."/>
            <person name="Vavourakis C.D."/>
            <person name="Sorokin D.Y."/>
            <person name="Sinninghe Damste J.S."/>
            <person name="Muyzer G."/>
            <person name="Stams A.J.M."/>
            <person name="Plugge C.M."/>
        </authorList>
    </citation>
    <scope>NUCLEOTIDE SEQUENCE [LARGE SCALE GENOMIC DNA]</scope>
    <source>
        <strain evidence="1">MSAO_Bac1</strain>
    </source>
</reference>
<evidence type="ECO:0000313" key="2">
    <source>
        <dbReference type="Proteomes" id="UP000285138"/>
    </source>
</evidence>
<evidence type="ECO:0000313" key="1">
    <source>
        <dbReference type="EMBL" id="RQD76315.1"/>
    </source>
</evidence>
<accession>A0A424YF70</accession>
<name>A0A424YF70_9FIRM</name>
<organism evidence="1 2">
    <name type="scientific">Candidatus Syntrophonatronum acetioxidans</name>
    <dbReference type="NCBI Taxonomy" id="1795816"/>
    <lineage>
        <taxon>Bacteria</taxon>
        <taxon>Bacillati</taxon>
        <taxon>Bacillota</taxon>
        <taxon>Clostridia</taxon>
        <taxon>Eubacteriales</taxon>
        <taxon>Syntrophomonadaceae</taxon>
        <taxon>Candidatus Syntrophonatronum</taxon>
    </lineage>
</organism>